<keyword evidence="1" id="KW-0472">Membrane</keyword>
<keyword evidence="1" id="KW-0812">Transmembrane</keyword>
<dbReference type="GeneID" id="39847199"/>
<proteinExistence type="predicted"/>
<dbReference type="STRING" id="1457250.GCA_000755225_03305"/>
<dbReference type="Proteomes" id="UP000296706">
    <property type="component" value="Chromosome"/>
</dbReference>
<feature type="domain" description="DUF7575" evidence="2">
    <location>
        <begin position="113"/>
        <end position="139"/>
    </location>
</feature>
<dbReference type="OrthoDB" id="204947at2157"/>
<dbReference type="InterPro" id="IPR055997">
    <property type="entry name" value="DUF7575"/>
</dbReference>
<evidence type="ECO:0000256" key="1">
    <source>
        <dbReference type="SAM" id="Phobius"/>
    </source>
</evidence>
<name>A0A4D6HC64_9EURY</name>
<dbReference type="AlphaFoldDB" id="A0A4D6HC64"/>
<sequence>MTENSSDTVSGSQKRPWLAAALSLLYPGVGHLYLREWVRAALWFGLLVTAALVLFPADITPETASIDALIEMSRQLPLYAQLTMLVLTVLCMLDAYALASRHNETVSREAGEAASRCPSCGHDLEDEELDFCPWCAEPLSEE</sequence>
<gene>
    <name evidence="3" type="ORF">DV733_05005</name>
</gene>
<evidence type="ECO:0000259" key="2">
    <source>
        <dbReference type="Pfam" id="PF24460"/>
    </source>
</evidence>
<dbReference type="KEGG" id="hsn:DV733_05005"/>
<evidence type="ECO:0000313" key="3">
    <source>
        <dbReference type="EMBL" id="QCC50642.1"/>
    </source>
</evidence>
<feature type="transmembrane region" description="Helical" evidence="1">
    <location>
        <begin position="41"/>
        <end position="59"/>
    </location>
</feature>
<protein>
    <submittedName>
        <fullName evidence="3">Zinc ribbon domain-containing protein</fullName>
    </submittedName>
</protein>
<keyword evidence="1" id="KW-1133">Transmembrane helix</keyword>
<organism evidence="3 4">
    <name type="scientific">Halapricum salinum</name>
    <dbReference type="NCBI Taxonomy" id="1457250"/>
    <lineage>
        <taxon>Archaea</taxon>
        <taxon>Methanobacteriati</taxon>
        <taxon>Methanobacteriota</taxon>
        <taxon>Stenosarchaea group</taxon>
        <taxon>Halobacteria</taxon>
        <taxon>Halobacteriales</taxon>
        <taxon>Haloarculaceae</taxon>
        <taxon>Halapricum</taxon>
    </lineage>
</organism>
<reference evidence="3 4" key="1">
    <citation type="journal article" date="2019" name="Nat. Commun.">
        <title>A new type of DNA phosphorothioation-based antiviral system in archaea.</title>
        <authorList>
            <person name="Xiong L."/>
            <person name="Liu S."/>
            <person name="Chen S."/>
            <person name="Xiao Y."/>
            <person name="Zhu B."/>
            <person name="Gao Y."/>
            <person name="Zhang Y."/>
            <person name="Chen B."/>
            <person name="Luo J."/>
            <person name="Deng Z."/>
            <person name="Chen X."/>
            <person name="Wang L."/>
            <person name="Chen S."/>
        </authorList>
    </citation>
    <scope>NUCLEOTIDE SEQUENCE [LARGE SCALE GENOMIC DNA]</scope>
    <source>
        <strain evidence="3 4">CBA1105</strain>
    </source>
</reference>
<feature type="transmembrane region" description="Helical" evidence="1">
    <location>
        <begin position="16"/>
        <end position="34"/>
    </location>
</feature>
<accession>A0A4D6HC64</accession>
<dbReference type="RefSeq" id="WP_049994087.1">
    <property type="nucleotide sequence ID" value="NZ_CP031310.1"/>
</dbReference>
<feature type="transmembrane region" description="Helical" evidence="1">
    <location>
        <begin position="79"/>
        <end position="99"/>
    </location>
</feature>
<keyword evidence="4" id="KW-1185">Reference proteome</keyword>
<dbReference type="Pfam" id="PF24460">
    <property type="entry name" value="DUF7575"/>
    <property type="match status" value="1"/>
</dbReference>
<evidence type="ECO:0000313" key="4">
    <source>
        <dbReference type="Proteomes" id="UP000296706"/>
    </source>
</evidence>
<dbReference type="EMBL" id="CP031310">
    <property type="protein sequence ID" value="QCC50642.1"/>
    <property type="molecule type" value="Genomic_DNA"/>
</dbReference>